<dbReference type="GO" id="GO:0017111">
    <property type="term" value="F:ribonucleoside triphosphate phosphatase activity"/>
    <property type="evidence" value="ECO:0007669"/>
    <property type="project" value="InterPro"/>
</dbReference>
<dbReference type="PROSITE" id="PS00893">
    <property type="entry name" value="NUDIX_BOX"/>
    <property type="match status" value="1"/>
</dbReference>
<dbReference type="OrthoDB" id="8594221at2"/>
<dbReference type="Pfam" id="PF00293">
    <property type="entry name" value="NUDIX"/>
    <property type="match status" value="1"/>
</dbReference>
<organism evidence="8 9">
    <name type="scientific">Marinobacterium lutimaris</name>
    <dbReference type="NCBI Taxonomy" id="568106"/>
    <lineage>
        <taxon>Bacteria</taxon>
        <taxon>Pseudomonadati</taxon>
        <taxon>Pseudomonadota</taxon>
        <taxon>Gammaproteobacteria</taxon>
        <taxon>Oceanospirillales</taxon>
        <taxon>Oceanospirillaceae</taxon>
        <taxon>Marinobacterium</taxon>
    </lineage>
</organism>
<gene>
    <name evidence="6" type="primary">nudJ</name>
    <name evidence="8" type="ORF">SAMN05444390_101517</name>
</gene>
<evidence type="ECO:0000313" key="8">
    <source>
        <dbReference type="EMBL" id="SEF78817.1"/>
    </source>
</evidence>
<dbReference type="CDD" id="cd03675">
    <property type="entry name" value="NUDIX_Hydrolase"/>
    <property type="match status" value="1"/>
</dbReference>
<dbReference type="InterPro" id="IPR033713">
    <property type="entry name" value="NudJ"/>
</dbReference>
<dbReference type="EC" id="3.6.1.-" evidence="6"/>
<comment type="similarity">
    <text evidence="2 6">Belongs to the Nudix hydrolase family. NudJ subfamily.</text>
</comment>
<keyword evidence="6" id="KW-0460">Magnesium</keyword>
<dbReference type="Proteomes" id="UP000236745">
    <property type="component" value="Unassembled WGS sequence"/>
</dbReference>
<reference evidence="8 9" key="1">
    <citation type="submission" date="2016-10" db="EMBL/GenBank/DDBJ databases">
        <authorList>
            <person name="de Groot N.N."/>
        </authorList>
    </citation>
    <scope>NUCLEOTIDE SEQUENCE [LARGE SCALE GENOMIC DNA]</scope>
    <source>
        <strain evidence="8 9">DSM 22012</strain>
    </source>
</reference>
<sequence length="148" mass="16788">MRWTPHATVATIAEHQGRFLLVEELSAEGQLVINQPAGHLEENESFIEAARRETLEETGWHVEPSHFLGLYVYKAPSNGVTYHRACFIADALSHDPERELDSGIQRALWLTRDEVAARGDRLRSKLVLQCIDDYLAGTRYPLSLIHEP</sequence>
<evidence type="ECO:0000256" key="4">
    <source>
        <dbReference type="ARBA" id="ARBA00015552"/>
    </source>
</evidence>
<dbReference type="GO" id="GO:0004787">
    <property type="term" value="F:thiamine diphosphate phosphatase activity"/>
    <property type="evidence" value="ECO:0007669"/>
    <property type="project" value="InterPro"/>
</dbReference>
<evidence type="ECO:0000256" key="3">
    <source>
        <dbReference type="ARBA" id="ARBA00011245"/>
    </source>
</evidence>
<protein>
    <recommendedName>
        <fullName evidence="4 6">Phosphatase NudJ</fullName>
        <ecNumber evidence="6">3.6.1.-</ecNumber>
    </recommendedName>
</protein>
<dbReference type="RefSeq" id="WP_104001501.1">
    <property type="nucleotide sequence ID" value="NZ_FNVQ01000001.1"/>
</dbReference>
<evidence type="ECO:0000256" key="2">
    <source>
        <dbReference type="ARBA" id="ARBA00007608"/>
    </source>
</evidence>
<comment type="cofactor">
    <cofactor evidence="1 6">
        <name>Mg(2+)</name>
        <dbReference type="ChEBI" id="CHEBI:18420"/>
    </cofactor>
</comment>
<dbReference type="InterPro" id="IPR020084">
    <property type="entry name" value="NUDIX_hydrolase_CS"/>
</dbReference>
<dbReference type="EMBL" id="FNVQ01000001">
    <property type="protein sequence ID" value="SEF78817.1"/>
    <property type="molecule type" value="Genomic_DNA"/>
</dbReference>
<feature type="domain" description="Nudix hydrolase" evidence="7">
    <location>
        <begin position="2"/>
        <end position="132"/>
    </location>
</feature>
<evidence type="ECO:0000256" key="1">
    <source>
        <dbReference type="ARBA" id="ARBA00001946"/>
    </source>
</evidence>
<accession>A0A1H5UX76</accession>
<evidence type="ECO:0000256" key="6">
    <source>
        <dbReference type="RuleBase" id="RU364043"/>
    </source>
</evidence>
<dbReference type="SUPFAM" id="SSF55811">
    <property type="entry name" value="Nudix"/>
    <property type="match status" value="1"/>
</dbReference>
<comment type="subunit">
    <text evidence="3 6">Monomer.</text>
</comment>
<keyword evidence="5 6" id="KW-0378">Hydrolase</keyword>
<evidence type="ECO:0000256" key="5">
    <source>
        <dbReference type="ARBA" id="ARBA00022801"/>
    </source>
</evidence>
<keyword evidence="9" id="KW-1185">Reference proteome</keyword>
<dbReference type="InterPro" id="IPR000086">
    <property type="entry name" value="NUDIX_hydrolase_dom"/>
</dbReference>
<dbReference type="GO" id="GO:0017110">
    <property type="term" value="F:nucleoside diphosphate phosphatase activity"/>
    <property type="evidence" value="ECO:0007669"/>
    <property type="project" value="InterPro"/>
</dbReference>
<dbReference type="AlphaFoldDB" id="A0A1H5UX76"/>
<evidence type="ECO:0000313" key="9">
    <source>
        <dbReference type="Proteomes" id="UP000236745"/>
    </source>
</evidence>
<evidence type="ECO:0000259" key="7">
    <source>
        <dbReference type="PROSITE" id="PS51462"/>
    </source>
</evidence>
<dbReference type="PROSITE" id="PS51462">
    <property type="entry name" value="NUDIX"/>
    <property type="match status" value="1"/>
</dbReference>
<dbReference type="Gene3D" id="3.90.79.10">
    <property type="entry name" value="Nucleoside Triphosphate Pyrophosphohydrolase"/>
    <property type="match status" value="1"/>
</dbReference>
<name>A0A1H5UX76_9GAMM</name>
<dbReference type="InterPro" id="IPR015797">
    <property type="entry name" value="NUDIX_hydrolase-like_dom_sf"/>
</dbReference>
<dbReference type="PANTHER" id="PTHR43222">
    <property type="entry name" value="NUDIX HYDROLASE 23"/>
    <property type="match status" value="1"/>
</dbReference>
<proteinExistence type="inferred from homology"/>
<dbReference type="PANTHER" id="PTHR43222:SF11">
    <property type="entry name" value="PHOSPHATASE NUDJ"/>
    <property type="match status" value="1"/>
</dbReference>